<keyword evidence="1" id="KW-1133">Transmembrane helix</keyword>
<evidence type="ECO:0000313" key="2">
    <source>
        <dbReference type="EMBL" id="SFR31665.1"/>
    </source>
</evidence>
<accession>A0A1I6FNZ9</accession>
<name>A0A1I6FNZ9_9RHOB</name>
<dbReference type="Proteomes" id="UP000199478">
    <property type="component" value="Unassembled WGS sequence"/>
</dbReference>
<evidence type="ECO:0000313" key="3">
    <source>
        <dbReference type="Proteomes" id="UP000199478"/>
    </source>
</evidence>
<reference evidence="3" key="1">
    <citation type="submission" date="2016-10" db="EMBL/GenBank/DDBJ databases">
        <authorList>
            <person name="Varghese N."/>
            <person name="Submissions S."/>
        </authorList>
    </citation>
    <scope>NUCLEOTIDE SEQUENCE [LARGE SCALE GENOMIC DNA]</scope>
    <source>
        <strain evidence="3">DSM 26879</strain>
    </source>
</reference>
<keyword evidence="3" id="KW-1185">Reference proteome</keyword>
<feature type="transmembrane region" description="Helical" evidence="1">
    <location>
        <begin position="6"/>
        <end position="28"/>
    </location>
</feature>
<dbReference type="EMBL" id="FOYP01000001">
    <property type="protein sequence ID" value="SFR31665.1"/>
    <property type="molecule type" value="Genomic_DNA"/>
</dbReference>
<keyword evidence="1" id="KW-0472">Membrane</keyword>
<protein>
    <submittedName>
        <fullName evidence="2">Uncharacterized protein</fullName>
    </submittedName>
</protein>
<proteinExistence type="predicted"/>
<dbReference type="RefSeq" id="WP_090195093.1">
    <property type="nucleotide sequence ID" value="NZ_FOYP01000001.1"/>
</dbReference>
<keyword evidence="1" id="KW-0812">Transmembrane</keyword>
<evidence type="ECO:0000256" key="1">
    <source>
        <dbReference type="SAM" id="Phobius"/>
    </source>
</evidence>
<dbReference type="AlphaFoldDB" id="A0A1I6FNZ9"/>
<gene>
    <name evidence="2" type="ORF">SAMN04488005_0135</name>
</gene>
<sequence>MQVSQFGFYGLYWGVPFLVAVMAVLIALKFSNKKARGLLIVAGFLAASGYYFWFELTVRYEALTVFTAESCDQGRVRYHLPFGEGVSVKIDNTLDGAARTVGYYAGLTAVSNQTDHDLLISEVIYTHEGVPARRRADLDGYVIAAGETHALKIHDSDMYFLEPLPETFRVTTTGFELSKYAVRCNEPIDGQ</sequence>
<feature type="transmembrane region" description="Helical" evidence="1">
    <location>
        <begin position="35"/>
        <end position="54"/>
    </location>
</feature>
<organism evidence="2 3">
    <name type="scientific">Yoonia tamlensis</name>
    <dbReference type="NCBI Taxonomy" id="390270"/>
    <lineage>
        <taxon>Bacteria</taxon>
        <taxon>Pseudomonadati</taxon>
        <taxon>Pseudomonadota</taxon>
        <taxon>Alphaproteobacteria</taxon>
        <taxon>Rhodobacterales</taxon>
        <taxon>Paracoccaceae</taxon>
        <taxon>Yoonia</taxon>
    </lineage>
</organism>